<feature type="region of interest" description="Disordered" evidence="1">
    <location>
        <begin position="306"/>
        <end position="348"/>
    </location>
</feature>
<evidence type="ECO:0000256" key="1">
    <source>
        <dbReference type="SAM" id="MobiDB-lite"/>
    </source>
</evidence>
<evidence type="ECO:0008006" key="4">
    <source>
        <dbReference type="Google" id="ProtNLM"/>
    </source>
</evidence>
<accession>A0A0F7ZYM6</accession>
<dbReference type="EMBL" id="KQ030543">
    <property type="protein sequence ID" value="KJZ72737.1"/>
    <property type="molecule type" value="Genomic_DNA"/>
</dbReference>
<dbReference type="Proteomes" id="UP000054481">
    <property type="component" value="Unassembled WGS sequence"/>
</dbReference>
<evidence type="ECO:0000313" key="3">
    <source>
        <dbReference type="Proteomes" id="UP000054481"/>
    </source>
</evidence>
<feature type="region of interest" description="Disordered" evidence="1">
    <location>
        <begin position="459"/>
        <end position="555"/>
    </location>
</feature>
<name>A0A0F7ZYM6_9HYPO</name>
<feature type="compositionally biased region" description="Acidic residues" evidence="1">
    <location>
        <begin position="965"/>
        <end position="975"/>
    </location>
</feature>
<feature type="compositionally biased region" description="Low complexity" evidence="1">
    <location>
        <begin position="483"/>
        <end position="507"/>
    </location>
</feature>
<proteinExistence type="predicted"/>
<feature type="compositionally biased region" description="Basic and acidic residues" evidence="1">
    <location>
        <begin position="536"/>
        <end position="555"/>
    </location>
</feature>
<feature type="compositionally biased region" description="Polar residues" evidence="1">
    <location>
        <begin position="244"/>
        <end position="256"/>
    </location>
</feature>
<feature type="compositionally biased region" description="Basic and acidic residues" evidence="1">
    <location>
        <begin position="950"/>
        <end position="963"/>
    </location>
</feature>
<feature type="compositionally biased region" description="Polar residues" evidence="1">
    <location>
        <begin position="107"/>
        <end position="116"/>
    </location>
</feature>
<feature type="region of interest" description="Disordered" evidence="1">
    <location>
        <begin position="843"/>
        <end position="883"/>
    </location>
</feature>
<protein>
    <recommendedName>
        <fullName evidence="4">Protamine P1</fullName>
    </recommendedName>
</protein>
<gene>
    <name evidence="2" type="ORF">HIM_07929</name>
</gene>
<feature type="region of interest" description="Disordered" evidence="1">
    <location>
        <begin position="801"/>
        <end position="829"/>
    </location>
</feature>
<feature type="region of interest" description="Disordered" evidence="1">
    <location>
        <begin position="604"/>
        <end position="635"/>
    </location>
</feature>
<evidence type="ECO:0000313" key="2">
    <source>
        <dbReference type="EMBL" id="KJZ72737.1"/>
    </source>
</evidence>
<feature type="compositionally biased region" description="Basic and acidic residues" evidence="1">
    <location>
        <begin position="609"/>
        <end position="624"/>
    </location>
</feature>
<feature type="region of interest" description="Disordered" evidence="1">
    <location>
        <begin position="371"/>
        <end position="394"/>
    </location>
</feature>
<organism evidence="2 3">
    <name type="scientific">Hirsutella minnesotensis 3608</name>
    <dbReference type="NCBI Taxonomy" id="1043627"/>
    <lineage>
        <taxon>Eukaryota</taxon>
        <taxon>Fungi</taxon>
        <taxon>Dikarya</taxon>
        <taxon>Ascomycota</taxon>
        <taxon>Pezizomycotina</taxon>
        <taxon>Sordariomycetes</taxon>
        <taxon>Hypocreomycetidae</taxon>
        <taxon>Hypocreales</taxon>
        <taxon>Ophiocordycipitaceae</taxon>
        <taxon>Hirsutella</taxon>
    </lineage>
</organism>
<feature type="region of interest" description="Disordered" evidence="1">
    <location>
        <begin position="749"/>
        <end position="788"/>
    </location>
</feature>
<feature type="region of interest" description="Disordered" evidence="1">
    <location>
        <begin position="942"/>
        <end position="975"/>
    </location>
</feature>
<keyword evidence="3" id="KW-1185">Reference proteome</keyword>
<reference evidence="2 3" key="1">
    <citation type="journal article" date="2014" name="Genome Biol. Evol.">
        <title>Comparative genomics and transcriptomics analyses reveal divergent lifestyle features of nematode endoparasitic fungus Hirsutella minnesotensis.</title>
        <authorList>
            <person name="Lai Y."/>
            <person name="Liu K."/>
            <person name="Zhang X."/>
            <person name="Zhang X."/>
            <person name="Li K."/>
            <person name="Wang N."/>
            <person name="Shu C."/>
            <person name="Wu Y."/>
            <person name="Wang C."/>
            <person name="Bushley K.E."/>
            <person name="Xiang M."/>
            <person name="Liu X."/>
        </authorList>
    </citation>
    <scope>NUCLEOTIDE SEQUENCE [LARGE SCALE GENOMIC DNA]</scope>
    <source>
        <strain evidence="2 3">3608</strain>
    </source>
</reference>
<feature type="region of interest" description="Disordered" evidence="1">
    <location>
        <begin position="70"/>
        <end position="265"/>
    </location>
</feature>
<sequence>MAADSALASHADAIYCEAACSDEPYYEGSEDDDYPDPQTRRLRYEAAGQRFLDGKAPLLLSATLRGPFDKESGWTNPWRSKQRRQIRVPSQCIPESPQNPFVKKHTTSVNPISNTRGIEGHLPSPESLKQAPASGPHPFLEDDPFDSVERWRQDVQVSSAQNARRSLSTATLGDTTKKRGTTESPWLRRVSSKKRKLDRHQSTPSGTPLVSSQMELCSSPIAKKHNGGLIKASRSDTIPRRATDSVSSSKPESMTSEGDGRGQDDCSEAALTMCLGLSSPGSPSHNGLLVQITNANNGSIYNTLGSSVPDPSLTRTRNAQYASSGPHAAMESNMQQPASSDDEAPPLQHDQSFCFKVLPTNPSVDVGSPTVRAFGDHPHQPRETSPTPEQTRMSISPRADTCFDQLTVYNSPSLDSRLEAVNQYSRSPSPDEYQVILVREEPPENTAVYLGQPCHDAAYLDNYPPELPPDASYPLPEEEPIEPEAGQSLLSDQSSTSSSFAEYSEFAQVTSHSPTRALPRADLSPTKLHGDTNSSSRDDSHSVLESHKDNPLATDNERCAFGTKFQDGTPDSHAFDRNTQPVSLDIDRWQDEPPEPELSAVISSLSSTKAHDDTSKQTKPENVIRESMASPTSNKPVEHVDRVLAIDMDISNLPIETASSQHHPEDADDRKAEGTEEVCITSQQTPLAREQARKEPAHVDLSKQVELGKREELPSSPSLFQYDRSQVRIPAELQSPWTHDADAFAGANTLTKSEEGSPERNGAANSRGHTDQMETSPHGALSPATPEPHFEFRSFASFLTPSPKRKCRSSGVSRRANGTGGLVSAMKKPWSGRRTNCRVAWAPRSQDTESEGERGLQLSQQSLDPRTEQAKSRQASPPPTTALADLQSTDLFGAHFAAVAERAGSSRNKLIPTASQQASQSPGLHGMARTFLAADEAVCEAKGAPGARVSSKEPRGYDNKTQEPDGGDESDAWSDDLFGDVADIIEAWNVDAEVNDVRNADRAGMDYASAATQSPWTKF</sequence>
<feature type="compositionally biased region" description="Polar residues" evidence="1">
    <location>
        <begin position="202"/>
        <end position="216"/>
    </location>
</feature>
<dbReference type="AlphaFoldDB" id="A0A0F7ZYM6"/>
<feature type="compositionally biased region" description="Polar residues" evidence="1">
    <location>
        <begin position="383"/>
        <end position="394"/>
    </location>
</feature>
<feature type="compositionally biased region" description="Polar residues" evidence="1">
    <location>
        <begin position="155"/>
        <end position="174"/>
    </location>
</feature>
<feature type="compositionally biased region" description="Basic and acidic residues" evidence="1">
    <location>
        <begin position="233"/>
        <end position="243"/>
    </location>
</feature>
<feature type="compositionally biased region" description="Polar residues" evidence="1">
    <location>
        <begin position="313"/>
        <end position="323"/>
    </location>
</feature>
<dbReference type="OrthoDB" id="5419922at2759"/>